<comment type="caution">
    <text evidence="1">The sequence shown here is derived from an EMBL/GenBank/DDBJ whole genome shotgun (WGS) entry which is preliminary data.</text>
</comment>
<protein>
    <submittedName>
        <fullName evidence="1">Uncharacterized protein</fullName>
    </submittedName>
</protein>
<reference evidence="1" key="1">
    <citation type="journal article" date="2015" name="Nature">
        <title>Complex archaea that bridge the gap between prokaryotes and eukaryotes.</title>
        <authorList>
            <person name="Spang A."/>
            <person name="Saw J.H."/>
            <person name="Jorgensen S.L."/>
            <person name="Zaremba-Niedzwiedzka K."/>
            <person name="Martijn J."/>
            <person name="Lind A.E."/>
            <person name="van Eijk R."/>
            <person name="Schleper C."/>
            <person name="Guy L."/>
            <person name="Ettema T.J."/>
        </authorList>
    </citation>
    <scope>NUCLEOTIDE SEQUENCE</scope>
</reference>
<sequence>GHGDAFWSNALAVYALESGPRITNLGSAQDIFGGRRSTSGMHMLDCVPDWKVYEIPDPLGLNPPTRKRKCESCGHWEDL</sequence>
<dbReference type="AlphaFoldDB" id="A0A0F9HA57"/>
<feature type="non-terminal residue" evidence="1">
    <location>
        <position position="1"/>
    </location>
</feature>
<accession>A0A0F9HA57</accession>
<organism evidence="1">
    <name type="scientific">marine sediment metagenome</name>
    <dbReference type="NCBI Taxonomy" id="412755"/>
    <lineage>
        <taxon>unclassified sequences</taxon>
        <taxon>metagenomes</taxon>
        <taxon>ecological metagenomes</taxon>
    </lineage>
</organism>
<gene>
    <name evidence="1" type="ORF">LCGC14_2023430</name>
</gene>
<proteinExistence type="predicted"/>
<name>A0A0F9HA57_9ZZZZ</name>
<dbReference type="EMBL" id="LAZR01023415">
    <property type="protein sequence ID" value="KKL78575.1"/>
    <property type="molecule type" value="Genomic_DNA"/>
</dbReference>
<evidence type="ECO:0000313" key="1">
    <source>
        <dbReference type="EMBL" id="KKL78575.1"/>
    </source>
</evidence>